<dbReference type="InterPro" id="IPR000515">
    <property type="entry name" value="MetI-like"/>
</dbReference>
<name>A0A7G9YI61_9EURY</name>
<feature type="transmembrane region" description="Helical" evidence="8">
    <location>
        <begin position="129"/>
        <end position="153"/>
    </location>
</feature>
<comment type="subcellular location">
    <subcellularLocation>
        <location evidence="1 8">Cell membrane</location>
        <topology evidence="1 8">Multi-pass membrane protein</topology>
    </subcellularLocation>
</comment>
<keyword evidence="7 8" id="KW-0472">Membrane</keyword>
<evidence type="ECO:0000256" key="8">
    <source>
        <dbReference type="RuleBase" id="RU363043"/>
    </source>
</evidence>
<evidence type="ECO:0000256" key="2">
    <source>
        <dbReference type="ARBA" id="ARBA00007069"/>
    </source>
</evidence>
<evidence type="ECO:0000313" key="10">
    <source>
        <dbReference type="EMBL" id="QNO47695.1"/>
    </source>
</evidence>
<dbReference type="GO" id="GO:0005886">
    <property type="term" value="C:plasma membrane"/>
    <property type="evidence" value="ECO:0007669"/>
    <property type="project" value="UniProtKB-SubCell"/>
</dbReference>
<dbReference type="GO" id="GO:0005315">
    <property type="term" value="F:phosphate transmembrane transporter activity"/>
    <property type="evidence" value="ECO:0007669"/>
    <property type="project" value="InterPro"/>
</dbReference>
<evidence type="ECO:0000259" key="9">
    <source>
        <dbReference type="PROSITE" id="PS50928"/>
    </source>
</evidence>
<keyword evidence="4 8" id="KW-1003">Cell membrane</keyword>
<dbReference type="GO" id="GO:0035435">
    <property type="term" value="P:phosphate ion transmembrane transport"/>
    <property type="evidence" value="ECO:0007669"/>
    <property type="project" value="InterPro"/>
</dbReference>
<evidence type="ECO:0000256" key="3">
    <source>
        <dbReference type="ARBA" id="ARBA00022448"/>
    </source>
</evidence>
<dbReference type="EMBL" id="MT631271">
    <property type="protein sequence ID" value="QNO47695.1"/>
    <property type="molecule type" value="Genomic_DNA"/>
</dbReference>
<evidence type="ECO:0000256" key="5">
    <source>
        <dbReference type="ARBA" id="ARBA00022692"/>
    </source>
</evidence>
<dbReference type="Pfam" id="PF00528">
    <property type="entry name" value="BPD_transp_1"/>
    <property type="match status" value="1"/>
</dbReference>
<evidence type="ECO:0000256" key="7">
    <source>
        <dbReference type="ARBA" id="ARBA00023136"/>
    </source>
</evidence>
<gene>
    <name evidence="10" type="ORF">FJIOJMEM_00021</name>
</gene>
<dbReference type="PANTHER" id="PTHR43470">
    <property type="entry name" value="PHOSPHATE TRANSPORT SYSTEM PERMEASE PROTEIN PSTA-RELATED"/>
    <property type="match status" value="1"/>
</dbReference>
<dbReference type="Gene3D" id="1.10.3720.10">
    <property type="entry name" value="MetI-like"/>
    <property type="match status" value="1"/>
</dbReference>
<keyword evidence="3" id="KW-0813">Transport</keyword>
<feature type="transmembrane region" description="Helical" evidence="8">
    <location>
        <begin position="62"/>
        <end position="92"/>
    </location>
</feature>
<dbReference type="PANTHER" id="PTHR43470:SF3">
    <property type="entry name" value="PHOSPHATE TRANSPORT SYSTEM PERMEASE PROTEIN PSTA-RELATED"/>
    <property type="match status" value="1"/>
</dbReference>
<dbReference type="InterPro" id="IPR035906">
    <property type="entry name" value="MetI-like_sf"/>
</dbReference>
<accession>A0A7G9YI61</accession>
<feature type="transmembrane region" description="Helical" evidence="8">
    <location>
        <begin position="98"/>
        <end position="122"/>
    </location>
</feature>
<feature type="transmembrane region" description="Helical" evidence="8">
    <location>
        <begin position="17"/>
        <end position="50"/>
    </location>
</feature>
<feature type="domain" description="ABC transmembrane type-1" evidence="9">
    <location>
        <begin position="66"/>
        <end position="268"/>
    </location>
</feature>
<proteinExistence type="inferred from homology"/>
<dbReference type="AlphaFoldDB" id="A0A7G9YI61"/>
<dbReference type="CDD" id="cd06261">
    <property type="entry name" value="TM_PBP2"/>
    <property type="match status" value="1"/>
</dbReference>
<feature type="transmembrane region" description="Helical" evidence="8">
    <location>
        <begin position="250"/>
        <end position="271"/>
    </location>
</feature>
<reference evidence="10" key="1">
    <citation type="submission" date="2020-06" db="EMBL/GenBank/DDBJ databases">
        <title>Unique genomic features of the anaerobic methanotrophic archaea.</title>
        <authorList>
            <person name="Chadwick G.L."/>
            <person name="Skennerton C.T."/>
            <person name="Laso-Perez R."/>
            <person name="Leu A.O."/>
            <person name="Speth D.R."/>
            <person name="Yu H."/>
            <person name="Morgan-Lang C."/>
            <person name="Hatzenpichler R."/>
            <person name="Goudeau D."/>
            <person name="Malmstrom R."/>
            <person name="Brazelton W.J."/>
            <person name="Woyke T."/>
            <person name="Hallam S.J."/>
            <person name="Tyson G.W."/>
            <person name="Wegener G."/>
            <person name="Boetius A."/>
            <person name="Orphan V."/>
        </authorList>
    </citation>
    <scope>NUCLEOTIDE SEQUENCE</scope>
</reference>
<keyword evidence="5 8" id="KW-0812">Transmembrane</keyword>
<dbReference type="InterPro" id="IPR005672">
    <property type="entry name" value="Phosphate_PstA"/>
</dbReference>
<dbReference type="SUPFAM" id="SSF161098">
    <property type="entry name" value="MetI-like"/>
    <property type="match status" value="1"/>
</dbReference>
<evidence type="ECO:0000256" key="4">
    <source>
        <dbReference type="ARBA" id="ARBA00022475"/>
    </source>
</evidence>
<organism evidence="10">
    <name type="scientific">Candidatus Methanogaster sp. ANME-2c ERB4</name>
    <dbReference type="NCBI Taxonomy" id="2759911"/>
    <lineage>
        <taxon>Archaea</taxon>
        <taxon>Methanobacteriati</taxon>
        <taxon>Methanobacteriota</taxon>
        <taxon>Stenosarchaea group</taxon>
        <taxon>Methanomicrobia</taxon>
        <taxon>Methanosarcinales</taxon>
        <taxon>ANME-2 cluster</taxon>
        <taxon>Candidatus Methanogasteraceae</taxon>
        <taxon>Candidatus Methanogaster</taxon>
    </lineage>
</organism>
<evidence type="ECO:0000256" key="6">
    <source>
        <dbReference type="ARBA" id="ARBA00022989"/>
    </source>
</evidence>
<keyword evidence="6 8" id="KW-1133">Transmembrane helix</keyword>
<dbReference type="PROSITE" id="PS50928">
    <property type="entry name" value="ABC_TM1"/>
    <property type="match status" value="1"/>
</dbReference>
<comment type="similarity">
    <text evidence="2 8">Belongs to the binding-protein-dependent transport system permease family. CysTW subfamily.</text>
</comment>
<sequence>MTALISPVTADKAAKVALWVSAGIALLILAVILGYIVVQGVHVITLSFLLESPRLSGAEGGILPAIVGTFWLMVVAMLSSVPIGIGAAVYLAEYAPKSAVTAVISFGVECLAGVPSIVIGLFGYAFLSIYLGFGFSVLSGGLALMFMVLPWIVRVSEESIKTVPNAFREASLALGATKWQTVRRVVLPSAIPGITTGVILGIGKAIGETAVIMFTAGSSLLMPMSLLDPVRALPYHIYILASEGISNPMAYGSSIVLLAMVLAINLAAIAIQRHYGRHYVRN</sequence>
<evidence type="ECO:0000256" key="1">
    <source>
        <dbReference type="ARBA" id="ARBA00004651"/>
    </source>
</evidence>
<protein>
    <recommendedName>
        <fullName evidence="8">Phosphate transport system permease protein PstA</fullName>
    </recommendedName>
</protein>
<feature type="transmembrane region" description="Helical" evidence="8">
    <location>
        <begin position="185"/>
        <end position="203"/>
    </location>
</feature>
<dbReference type="NCBIfam" id="TIGR00974">
    <property type="entry name" value="3a0107s02c"/>
    <property type="match status" value="1"/>
</dbReference>